<evidence type="ECO:0000256" key="1">
    <source>
        <dbReference type="ARBA" id="ARBA00001946"/>
    </source>
</evidence>
<feature type="binding site" evidence="10">
    <location>
        <position position="316"/>
    </location>
    <ligand>
        <name>acetyl-CoA</name>
        <dbReference type="ChEBI" id="CHEBI:57288"/>
    </ligand>
</feature>
<keyword evidence="6 10" id="KW-0479">Metal-binding</keyword>
<keyword evidence="18" id="KW-0012">Acyltransferase</keyword>
<keyword evidence="2 10" id="KW-0329">Glyoxylate bypass</keyword>
<feature type="binding site" evidence="10">
    <location>
        <position position="433"/>
    </location>
    <ligand>
        <name>Mg(2+)</name>
        <dbReference type="ChEBI" id="CHEBI:18420"/>
    </ligand>
</feature>
<reference evidence="18 19" key="1">
    <citation type="submission" date="2019-12" db="EMBL/GenBank/DDBJ databases">
        <authorList>
            <person name="Kun Z."/>
        </authorList>
    </citation>
    <scope>NUCLEOTIDE SEQUENCE [LARGE SCALE GENOMIC DNA]</scope>
    <source>
        <strain evidence="18 19">YIM 123512</strain>
    </source>
</reference>
<protein>
    <recommendedName>
        <fullName evidence="10 11">Malate synthase G</fullName>
        <ecNumber evidence="10 11">2.3.3.9</ecNumber>
    </recommendedName>
</protein>
<evidence type="ECO:0000256" key="5">
    <source>
        <dbReference type="ARBA" id="ARBA00022679"/>
    </source>
</evidence>
<evidence type="ECO:0000259" key="16">
    <source>
        <dbReference type="Pfam" id="PF20658"/>
    </source>
</evidence>
<evidence type="ECO:0000259" key="17">
    <source>
        <dbReference type="Pfam" id="PF20659"/>
    </source>
</evidence>
<proteinExistence type="inferred from homology"/>
<dbReference type="InterPro" id="IPR048355">
    <property type="entry name" value="MS_C"/>
</dbReference>
<dbReference type="EC" id="2.3.3.9" evidence="10 11"/>
<feature type="domain" description="Malate synthase N-terminal" evidence="15">
    <location>
        <begin position="21"/>
        <end position="81"/>
    </location>
</feature>
<dbReference type="Gene3D" id="3.20.20.360">
    <property type="entry name" value="Malate synthase, domain 3"/>
    <property type="match status" value="2"/>
</dbReference>
<dbReference type="InterPro" id="IPR048356">
    <property type="entry name" value="MS_N"/>
</dbReference>
<comment type="subunit">
    <text evidence="10">Monomer.</text>
</comment>
<evidence type="ECO:0000256" key="7">
    <source>
        <dbReference type="ARBA" id="ARBA00022842"/>
    </source>
</evidence>
<feature type="binding site" evidence="10">
    <location>
        <position position="461"/>
    </location>
    <ligand>
        <name>Mg(2+)</name>
        <dbReference type="ChEBI" id="CHEBI:18420"/>
    </ligand>
</feature>
<dbReference type="GO" id="GO:0004474">
    <property type="term" value="F:malate synthase activity"/>
    <property type="evidence" value="ECO:0007669"/>
    <property type="project" value="UniProtKB-UniRule"/>
</dbReference>
<comment type="caution">
    <text evidence="10">Lacks conserved residue(s) required for the propagation of feature annotation.</text>
</comment>
<sequence>MAEQSTDRVDVGGLRIAPELHAFVRDEALPGSGLDEGAFWAGFESLLRDVVPRNRDLLARRDELQRALDAWHAEHPGPVTEPAAYEQVLRDLGYLVDEPGEVTISTRGVDPEIATTAGPQLVVPMLNARFAANAANARWGSLYDALYGTDAVDESDGKERGSSYNPVRGAEVVRRAKAFLDEHFSLADGSHADATAYAVSDGAVVVSLGERRTGLADPGQYVGHRGDPGAPEAVLVVHHGLHVEVQVDRDDAIGREDPAGVKDLLLESAVSTIMDLEDSVAAVDAEDKTAGYRNWLQLNAGTLTAEVTKGGETFTRRLAEDRRYDGPDGEVVLPGRSLLWVRQVGHLMTTDAVLLDGEEVPEGVLDAVMTALCGLVDVQGRSELGNSRTGSMYAVKPKMHGPDEVAFTDDLLARVEDLLGLALGTIKLGIMDEERRTSANLKACIAAAQGRVAFINTGFLDRTGDELHTSMQGGAMIRKGEMKSSQWISAYEDQNVDIGLECGLAGTAQIGKGMWAMPDDMADMLVQKVGHPRAGASCAWVPSPTAATLHALHYHQVDVAARQRELAGSRRTTLAQLLTIPFAADTDWSAEDRTAEVENNLQGVLGYVKRWVDEGVGCSKVPDIHGTALMEDRATCRISSQHVANWLRHGVVTADEVEAAFRRMADVVDEQQGGAEGYEPLGPSYDGQAFLAAHDLVFEGVDQPSGYTEPILHRRRRLKKES</sequence>
<evidence type="ECO:0000256" key="12">
    <source>
        <dbReference type="PIRSR" id="PIRSR601465-50"/>
    </source>
</evidence>
<dbReference type="GO" id="GO:0006099">
    <property type="term" value="P:tricarboxylic acid cycle"/>
    <property type="evidence" value="ECO:0007669"/>
    <property type="project" value="UniProtKB-KW"/>
</dbReference>
<dbReference type="InterPro" id="IPR046363">
    <property type="entry name" value="MS_N_TIM-barrel_dom"/>
</dbReference>
<accession>A0A6L7EYJ4</accession>
<keyword evidence="3 10" id="KW-0963">Cytoplasm</keyword>
<dbReference type="Pfam" id="PF01274">
    <property type="entry name" value="MS_TIM-barrel"/>
    <property type="match status" value="1"/>
</dbReference>
<feature type="binding site" evidence="10">
    <location>
        <position position="433"/>
    </location>
    <ligand>
        <name>glyoxylate</name>
        <dbReference type="ChEBI" id="CHEBI:36655"/>
    </ligand>
</feature>
<evidence type="ECO:0000256" key="4">
    <source>
        <dbReference type="ARBA" id="ARBA00022532"/>
    </source>
</evidence>
<keyword evidence="8 10" id="KW-0558">Oxidation</keyword>
<dbReference type="InterPro" id="IPR006253">
    <property type="entry name" value="Malate_synthG"/>
</dbReference>
<evidence type="ECO:0000256" key="3">
    <source>
        <dbReference type="ARBA" id="ARBA00022490"/>
    </source>
</evidence>
<dbReference type="InterPro" id="IPR011076">
    <property type="entry name" value="Malate_synth_sf"/>
</dbReference>
<comment type="caution">
    <text evidence="18">The sequence shown here is derived from an EMBL/GenBank/DDBJ whole genome shotgun (WGS) entry which is preliminary data.</text>
</comment>
<keyword evidence="4 10" id="KW-0816">Tricarboxylic acid cycle</keyword>
<evidence type="ECO:0000313" key="18">
    <source>
        <dbReference type="EMBL" id="MXG89269.1"/>
    </source>
</evidence>
<evidence type="ECO:0000259" key="15">
    <source>
        <dbReference type="Pfam" id="PF20656"/>
    </source>
</evidence>
<dbReference type="Pfam" id="PF20658">
    <property type="entry name" value="MSG_insertion"/>
    <property type="match status" value="1"/>
</dbReference>
<dbReference type="UniPathway" id="UPA00703">
    <property type="reaction ID" value="UER00720"/>
</dbReference>
<comment type="cofactor">
    <cofactor evidence="1 10">
        <name>Mg(2+)</name>
        <dbReference type="ChEBI" id="CHEBI:18420"/>
    </cofactor>
</comment>
<feature type="domain" description="Malate synthase C-terminal" evidence="17">
    <location>
        <begin position="594"/>
        <end position="680"/>
    </location>
</feature>
<comment type="subcellular location">
    <subcellularLocation>
        <location evidence="10 13">Cytoplasm</location>
    </subcellularLocation>
</comment>
<dbReference type="GO" id="GO:0000287">
    <property type="term" value="F:magnesium ion binding"/>
    <property type="evidence" value="ECO:0007669"/>
    <property type="project" value="TreeGrafter"/>
</dbReference>
<dbReference type="EMBL" id="WUEK01000003">
    <property type="protein sequence ID" value="MXG89269.1"/>
    <property type="molecule type" value="Genomic_DNA"/>
</dbReference>
<feature type="binding site" evidence="10">
    <location>
        <position position="542"/>
    </location>
    <ligand>
        <name>acetyl-CoA</name>
        <dbReference type="ChEBI" id="CHEBI:57288"/>
    </ligand>
</feature>
<feature type="active site" description="Proton acceptor" evidence="10 12">
    <location>
        <position position="342"/>
    </location>
</feature>
<feature type="binding site" evidence="10">
    <location>
        <begin position="129"/>
        <end position="130"/>
    </location>
    <ligand>
        <name>acetyl-CoA</name>
        <dbReference type="ChEBI" id="CHEBI:57288"/>
    </ligand>
</feature>
<keyword evidence="7 10" id="KW-0460">Magnesium</keyword>
<dbReference type="InterPro" id="IPR048357">
    <property type="entry name" value="MSG_insertion"/>
</dbReference>
<dbReference type="NCBIfam" id="NF002825">
    <property type="entry name" value="PRK02999.1"/>
    <property type="match status" value="1"/>
</dbReference>
<dbReference type="PANTHER" id="PTHR42739">
    <property type="entry name" value="MALATE SYNTHASE G"/>
    <property type="match status" value="1"/>
</dbReference>
<evidence type="ECO:0000256" key="8">
    <source>
        <dbReference type="ARBA" id="ARBA00023097"/>
    </source>
</evidence>
<feature type="domain" description="Malate synthase TIM barrel" evidence="14">
    <location>
        <begin position="339"/>
        <end position="579"/>
    </location>
</feature>
<evidence type="ECO:0000256" key="13">
    <source>
        <dbReference type="RuleBase" id="RU003572"/>
    </source>
</evidence>
<evidence type="ECO:0000313" key="19">
    <source>
        <dbReference type="Proteomes" id="UP000473325"/>
    </source>
</evidence>
<dbReference type="NCBIfam" id="TIGR01345">
    <property type="entry name" value="malate_syn_G"/>
    <property type="match status" value="1"/>
</dbReference>
<dbReference type="GO" id="GO:0006097">
    <property type="term" value="P:glyoxylate cycle"/>
    <property type="evidence" value="ECO:0007669"/>
    <property type="project" value="UniProtKB-UniRule"/>
</dbReference>
<dbReference type="Pfam" id="PF20659">
    <property type="entry name" value="MS_C"/>
    <property type="match status" value="1"/>
</dbReference>
<comment type="catalytic activity">
    <reaction evidence="9 10 13">
        <text>glyoxylate + acetyl-CoA + H2O = (S)-malate + CoA + H(+)</text>
        <dbReference type="Rhea" id="RHEA:18181"/>
        <dbReference type="ChEBI" id="CHEBI:15377"/>
        <dbReference type="ChEBI" id="CHEBI:15378"/>
        <dbReference type="ChEBI" id="CHEBI:15589"/>
        <dbReference type="ChEBI" id="CHEBI:36655"/>
        <dbReference type="ChEBI" id="CHEBI:57287"/>
        <dbReference type="ChEBI" id="CHEBI:57288"/>
        <dbReference type="EC" id="2.3.3.9"/>
    </reaction>
</comment>
<organism evidence="18 19">
    <name type="scientific">Nocardioides flavescens</name>
    <dbReference type="NCBI Taxonomy" id="2691959"/>
    <lineage>
        <taxon>Bacteria</taxon>
        <taxon>Bacillati</taxon>
        <taxon>Actinomycetota</taxon>
        <taxon>Actinomycetes</taxon>
        <taxon>Propionibacteriales</taxon>
        <taxon>Nocardioidaceae</taxon>
        <taxon>Nocardioides</taxon>
    </lineage>
</organism>
<feature type="binding site" evidence="10">
    <location>
        <position position="122"/>
    </location>
    <ligand>
        <name>acetyl-CoA</name>
        <dbReference type="ChEBI" id="CHEBI:57288"/>
    </ligand>
</feature>
<feature type="binding site" evidence="10">
    <location>
        <position position="279"/>
    </location>
    <ligand>
        <name>acetyl-CoA</name>
        <dbReference type="ChEBI" id="CHEBI:57288"/>
    </ligand>
</feature>
<keyword evidence="19" id="KW-1185">Reference proteome</keyword>
<comment type="function">
    <text evidence="10">Involved in the glycolate utilization. Catalyzes the condensation and subsequent hydrolysis of acetyl-coenzyme A (acetyl-CoA) and glyoxylate to form malate and CoA.</text>
</comment>
<evidence type="ECO:0000256" key="11">
    <source>
        <dbReference type="NCBIfam" id="TIGR01345"/>
    </source>
</evidence>
<gene>
    <name evidence="10" type="primary">glcB</name>
    <name evidence="18" type="ORF">GRQ65_06875</name>
</gene>
<dbReference type="RefSeq" id="WP_160876473.1">
    <property type="nucleotide sequence ID" value="NZ_WUEK01000003.1"/>
</dbReference>
<dbReference type="InterPro" id="IPR044856">
    <property type="entry name" value="Malate_synth_C_sf"/>
</dbReference>
<evidence type="ECO:0000256" key="6">
    <source>
        <dbReference type="ARBA" id="ARBA00022723"/>
    </source>
</evidence>
<comment type="similarity">
    <text evidence="10 13">Belongs to the malate synthase family. GlcB subfamily.</text>
</comment>
<evidence type="ECO:0000256" key="9">
    <source>
        <dbReference type="ARBA" id="ARBA00047918"/>
    </source>
</evidence>
<dbReference type="PANTHER" id="PTHR42739:SF1">
    <property type="entry name" value="MALATE SYNTHASE G"/>
    <property type="match status" value="1"/>
</dbReference>
<evidence type="ECO:0000256" key="10">
    <source>
        <dbReference type="HAMAP-Rule" id="MF_00641"/>
    </source>
</evidence>
<dbReference type="GO" id="GO:0009436">
    <property type="term" value="P:glyoxylate catabolic process"/>
    <property type="evidence" value="ECO:0007669"/>
    <property type="project" value="TreeGrafter"/>
</dbReference>
<dbReference type="Pfam" id="PF20656">
    <property type="entry name" value="MS_N"/>
    <property type="match status" value="1"/>
</dbReference>
<feature type="binding site" evidence="10">
    <location>
        <begin position="458"/>
        <end position="461"/>
    </location>
    <ligand>
        <name>glyoxylate</name>
        <dbReference type="ChEBI" id="CHEBI:36655"/>
    </ligand>
</feature>
<dbReference type="Proteomes" id="UP000473325">
    <property type="component" value="Unassembled WGS sequence"/>
</dbReference>
<dbReference type="AlphaFoldDB" id="A0A6L7EYJ4"/>
<feature type="modified residue" description="Cysteine sulfenic acid (-SOH)" evidence="10">
    <location>
        <position position="618"/>
    </location>
</feature>
<dbReference type="HAMAP" id="MF_00641">
    <property type="entry name" value="Malate_synth_G"/>
    <property type="match status" value="1"/>
</dbReference>
<feature type="binding site" evidence="10">
    <location>
        <position position="342"/>
    </location>
    <ligand>
        <name>glyoxylate</name>
        <dbReference type="ChEBI" id="CHEBI:36655"/>
    </ligand>
</feature>
<comment type="pathway">
    <text evidence="10 13">Carbohydrate metabolism; glyoxylate cycle; (S)-malate from isocitrate: step 2/2.</text>
</comment>
<name>A0A6L7EYJ4_9ACTN</name>
<evidence type="ECO:0000256" key="2">
    <source>
        <dbReference type="ARBA" id="ARBA00022435"/>
    </source>
</evidence>
<dbReference type="SUPFAM" id="SSF51645">
    <property type="entry name" value="Malate synthase G"/>
    <property type="match status" value="1"/>
</dbReference>
<keyword evidence="5 10" id="KW-0808">Transferase</keyword>
<dbReference type="GO" id="GO:0005829">
    <property type="term" value="C:cytosol"/>
    <property type="evidence" value="ECO:0007669"/>
    <property type="project" value="TreeGrafter"/>
</dbReference>
<dbReference type="InterPro" id="IPR001465">
    <property type="entry name" value="Malate_synthase_TIM"/>
</dbReference>
<feature type="domain" description="Malate synthase G alpha-beta insertion" evidence="16">
    <location>
        <begin position="164"/>
        <end position="238"/>
    </location>
</feature>
<dbReference type="Gene3D" id="1.20.1220.12">
    <property type="entry name" value="Malate synthase, domain III"/>
    <property type="match status" value="1"/>
</dbReference>
<feature type="active site" description="Proton donor" evidence="10 12">
    <location>
        <position position="632"/>
    </location>
</feature>
<evidence type="ECO:0000259" key="14">
    <source>
        <dbReference type="Pfam" id="PF01274"/>
    </source>
</evidence>